<dbReference type="Gene3D" id="1.20.120.450">
    <property type="entry name" value="dinb family like domain"/>
    <property type="match status" value="1"/>
</dbReference>
<dbReference type="EMBL" id="JBHUPA010000007">
    <property type="protein sequence ID" value="MFD2962609.1"/>
    <property type="molecule type" value="Genomic_DNA"/>
</dbReference>
<dbReference type="PANTHER" id="PTHR37302">
    <property type="entry name" value="SLR1116 PROTEIN"/>
    <property type="match status" value="1"/>
</dbReference>
<name>A0ABW6B327_9SPHI</name>
<gene>
    <name evidence="3" type="ORF">ACFS6J_12485</name>
</gene>
<evidence type="ECO:0000313" key="3">
    <source>
        <dbReference type="EMBL" id="MFD2962609.1"/>
    </source>
</evidence>
<dbReference type="PANTHER" id="PTHR37302:SF3">
    <property type="entry name" value="DAMAGE-INDUCIBLE PROTEIN DINB"/>
    <property type="match status" value="1"/>
</dbReference>
<accession>A0ABW6B327</accession>
<dbReference type="InterPro" id="IPR007837">
    <property type="entry name" value="DinB"/>
</dbReference>
<dbReference type="InterPro" id="IPR034660">
    <property type="entry name" value="DinB/YfiT-like"/>
</dbReference>
<keyword evidence="4" id="KW-1185">Reference proteome</keyword>
<organism evidence="3 4">
    <name type="scientific">Olivibacter jilunii</name>
    <dbReference type="NCBI Taxonomy" id="985016"/>
    <lineage>
        <taxon>Bacteria</taxon>
        <taxon>Pseudomonadati</taxon>
        <taxon>Bacteroidota</taxon>
        <taxon>Sphingobacteriia</taxon>
        <taxon>Sphingobacteriales</taxon>
        <taxon>Sphingobacteriaceae</taxon>
        <taxon>Olivibacter</taxon>
    </lineage>
</organism>
<reference evidence="4" key="1">
    <citation type="journal article" date="2019" name="Int. J. Syst. Evol. Microbiol.">
        <title>The Global Catalogue of Microorganisms (GCM) 10K type strain sequencing project: providing services to taxonomists for standard genome sequencing and annotation.</title>
        <authorList>
            <consortium name="The Broad Institute Genomics Platform"/>
            <consortium name="The Broad Institute Genome Sequencing Center for Infectious Disease"/>
            <person name="Wu L."/>
            <person name="Ma J."/>
        </authorList>
    </citation>
    <scope>NUCLEOTIDE SEQUENCE [LARGE SCALE GENOMIC DNA]</scope>
    <source>
        <strain evidence="4">KCTC 23098</strain>
    </source>
</reference>
<proteinExistence type="inferred from homology"/>
<protein>
    <submittedName>
        <fullName evidence="3">DinB family protein</fullName>
    </submittedName>
</protein>
<dbReference type="RefSeq" id="WP_377610855.1">
    <property type="nucleotide sequence ID" value="NZ_JAHVDN010000001.1"/>
</dbReference>
<keyword evidence="2" id="KW-0479">Metal-binding</keyword>
<dbReference type="Proteomes" id="UP001597560">
    <property type="component" value="Unassembled WGS sequence"/>
</dbReference>
<comment type="similarity">
    <text evidence="1">Belongs to the DinB family.</text>
</comment>
<evidence type="ECO:0000256" key="2">
    <source>
        <dbReference type="ARBA" id="ARBA00022723"/>
    </source>
</evidence>
<comment type="caution">
    <text evidence="3">The sequence shown here is derived from an EMBL/GenBank/DDBJ whole genome shotgun (WGS) entry which is preliminary data.</text>
</comment>
<dbReference type="Pfam" id="PF05163">
    <property type="entry name" value="DinB"/>
    <property type="match status" value="1"/>
</dbReference>
<dbReference type="SUPFAM" id="SSF109854">
    <property type="entry name" value="DinB/YfiT-like putative metalloenzymes"/>
    <property type="match status" value="1"/>
</dbReference>
<sequence>MESLNEYMEHQYQWVKHSRKKLFDYCSTFVTEDFVKPISFFGNGGSVRSLLVHVVNTYKAWIVCRGMALNTDFLKEEVVSSMKDVIPIYLDIDVHVDAFIKNSRQKKLGVTFMRNGRLCTLSPFHLFSHVITHEFHHKGQILSISRCLGYQPIDTDIIS</sequence>
<evidence type="ECO:0000313" key="4">
    <source>
        <dbReference type="Proteomes" id="UP001597560"/>
    </source>
</evidence>
<evidence type="ECO:0000256" key="1">
    <source>
        <dbReference type="ARBA" id="ARBA00008635"/>
    </source>
</evidence>